<feature type="non-terminal residue" evidence="9">
    <location>
        <position position="1"/>
    </location>
</feature>
<keyword evidence="5" id="KW-0560">Oxidoreductase</keyword>
<evidence type="ECO:0000256" key="6">
    <source>
        <dbReference type="ARBA" id="ARBA00023098"/>
    </source>
</evidence>
<feature type="compositionally biased region" description="Basic and acidic residues" evidence="8">
    <location>
        <begin position="386"/>
        <end position="428"/>
    </location>
</feature>
<dbReference type="EMBL" id="CAUYUJ010011470">
    <property type="protein sequence ID" value="CAK0831835.1"/>
    <property type="molecule type" value="Genomic_DNA"/>
</dbReference>
<evidence type="ECO:0000256" key="2">
    <source>
        <dbReference type="ARBA" id="ARBA00009233"/>
    </source>
</evidence>
<evidence type="ECO:0000256" key="8">
    <source>
        <dbReference type="SAM" id="MobiDB-lite"/>
    </source>
</evidence>
<evidence type="ECO:0000313" key="9">
    <source>
        <dbReference type="EMBL" id="CAK0831835.1"/>
    </source>
</evidence>
<dbReference type="InterPro" id="IPR036291">
    <property type="entry name" value="NAD(P)-bd_dom_sf"/>
</dbReference>
<dbReference type="Proteomes" id="UP001189429">
    <property type="component" value="Unassembled WGS sequence"/>
</dbReference>
<keyword evidence="7" id="KW-0275">Fatty acid biosynthesis</keyword>
<evidence type="ECO:0000256" key="3">
    <source>
        <dbReference type="ARBA" id="ARBA00022516"/>
    </source>
</evidence>
<proteinExistence type="inferred from homology"/>
<dbReference type="InterPro" id="IPR014358">
    <property type="entry name" value="Enoyl-ACP_Rdtase_NADH"/>
</dbReference>
<dbReference type="Pfam" id="PF13561">
    <property type="entry name" value="adh_short_C2"/>
    <property type="match status" value="1"/>
</dbReference>
<organism evidence="9 10">
    <name type="scientific">Prorocentrum cordatum</name>
    <dbReference type="NCBI Taxonomy" id="2364126"/>
    <lineage>
        <taxon>Eukaryota</taxon>
        <taxon>Sar</taxon>
        <taxon>Alveolata</taxon>
        <taxon>Dinophyceae</taxon>
        <taxon>Prorocentrales</taxon>
        <taxon>Prorocentraceae</taxon>
        <taxon>Prorocentrum</taxon>
    </lineage>
</organism>
<gene>
    <name evidence="9" type="ORF">PCOR1329_LOCUS30084</name>
</gene>
<feature type="compositionally biased region" description="Low complexity" evidence="8">
    <location>
        <begin position="445"/>
        <end position="466"/>
    </location>
</feature>
<feature type="region of interest" description="Disordered" evidence="8">
    <location>
        <begin position="266"/>
        <end position="291"/>
    </location>
</feature>
<comment type="similarity">
    <text evidence="2">Belongs to the short-chain dehydrogenases/reductases (SDR) family. FabI subfamily.</text>
</comment>
<evidence type="ECO:0000256" key="4">
    <source>
        <dbReference type="ARBA" id="ARBA00022832"/>
    </source>
</evidence>
<evidence type="ECO:0000256" key="7">
    <source>
        <dbReference type="ARBA" id="ARBA00023160"/>
    </source>
</evidence>
<dbReference type="PANTHER" id="PTHR43159">
    <property type="entry name" value="ENOYL-[ACYL-CARRIER-PROTEIN] REDUCTASE"/>
    <property type="match status" value="1"/>
</dbReference>
<keyword evidence="3" id="KW-0444">Lipid biosynthesis</keyword>
<feature type="region of interest" description="Disordered" evidence="8">
    <location>
        <begin position="328"/>
        <end position="491"/>
    </location>
</feature>
<keyword evidence="10" id="KW-1185">Reference proteome</keyword>
<keyword evidence="4" id="KW-0276">Fatty acid metabolism</keyword>
<keyword evidence="6" id="KW-0443">Lipid metabolism</keyword>
<name>A0ABN9SJG9_9DINO</name>
<comment type="caution">
    <text evidence="9">The sequence shown here is derived from an EMBL/GenBank/DDBJ whole genome shotgun (WGS) entry which is preliminary data.</text>
</comment>
<protein>
    <recommendedName>
        <fullName evidence="11">Enoyl-[acyl-carrier-protein] reductase (NADH)</fullName>
    </recommendedName>
</protein>
<dbReference type="SUPFAM" id="SSF51735">
    <property type="entry name" value="NAD(P)-binding Rossmann-fold domains"/>
    <property type="match status" value="1"/>
</dbReference>
<dbReference type="NCBIfam" id="NF004957">
    <property type="entry name" value="PRK06300.1"/>
    <property type="match status" value="1"/>
</dbReference>
<accession>A0ABN9SJG9</accession>
<evidence type="ECO:0000256" key="5">
    <source>
        <dbReference type="ARBA" id="ARBA00023002"/>
    </source>
</evidence>
<evidence type="ECO:0008006" key="11">
    <source>
        <dbReference type="Google" id="ProtNLM"/>
    </source>
</evidence>
<dbReference type="InterPro" id="IPR002347">
    <property type="entry name" value="SDR_fam"/>
</dbReference>
<dbReference type="PANTHER" id="PTHR43159:SF2">
    <property type="entry name" value="ENOYL-[ACYL-CARRIER-PROTEIN] REDUCTASE [NADH], CHLOROPLASTIC"/>
    <property type="match status" value="1"/>
</dbReference>
<sequence length="491" mass="51998">SIHGVPAAFRNALTVDLTGKVAFIAGIADTTGYGWAIARELANAGATIIIGTWPPVLKIFERGLKAKGIEEAMKLDDGSQMEIAKIYPLDAMYDSPEDVPEDVKTNKRYAGLDFTIQEAVEAIKADYGKVDILVHSLANGPEVKKPLLETSRSGYLAASSASAYSLVSMVSKFGPIMPPGGSVLSLSYIASERVVPGYGGGMSSAKAQLESDTRTLAFEAGRKYRVRVNTISAGLHARDRAVPRHPARADRAPGREVQLRRLPAVVQPGHPHRPPCPSGGPAAAGQHVRAGLHRCRPRRVSAQDLHFGHRLGFRGAAQRPADVLHLRRGGRQDAGGPGPQGPDRLAQAAGRVHRCVARGGQTTEHTVVPSDDGGSSAAGPPAPHLDGPRDRRGPEPRRDPGRPPGGHERAAHERQDPGAARGAHEQYGRHATRGAHARGVEPRAHGPGLTPPAAGARAAPKGLGALREPCDVGSCARVHRKQPRGSRKRIE</sequence>
<evidence type="ECO:0000256" key="1">
    <source>
        <dbReference type="ARBA" id="ARBA00005189"/>
    </source>
</evidence>
<dbReference type="Gene3D" id="3.40.50.720">
    <property type="entry name" value="NAD(P)-binding Rossmann-like Domain"/>
    <property type="match status" value="1"/>
</dbReference>
<reference evidence="9" key="1">
    <citation type="submission" date="2023-10" db="EMBL/GenBank/DDBJ databases">
        <authorList>
            <person name="Chen Y."/>
            <person name="Shah S."/>
            <person name="Dougan E. K."/>
            <person name="Thang M."/>
            <person name="Chan C."/>
        </authorList>
    </citation>
    <scope>NUCLEOTIDE SEQUENCE [LARGE SCALE GENOMIC DNA]</scope>
</reference>
<comment type="pathway">
    <text evidence="1">Lipid metabolism.</text>
</comment>
<evidence type="ECO:0000313" key="10">
    <source>
        <dbReference type="Proteomes" id="UP001189429"/>
    </source>
</evidence>
<feature type="compositionally biased region" description="Basic residues" evidence="8">
    <location>
        <begin position="477"/>
        <end position="491"/>
    </location>
</feature>